<dbReference type="EnsemblPlants" id="OB03G10430.1">
    <property type="protein sequence ID" value="OB03G10430.1"/>
    <property type="gene ID" value="OB03G10430"/>
</dbReference>
<dbReference type="HOGENOM" id="CLU_2296041_0_0_1"/>
<evidence type="ECO:0000313" key="2">
    <source>
        <dbReference type="Proteomes" id="UP000006038"/>
    </source>
</evidence>
<keyword evidence="2" id="KW-1185">Reference proteome</keyword>
<reference evidence="1" key="2">
    <citation type="submission" date="2013-04" db="UniProtKB">
        <authorList>
            <consortium name="EnsemblPlants"/>
        </authorList>
    </citation>
    <scope>IDENTIFICATION</scope>
</reference>
<proteinExistence type="predicted"/>
<organism evidence="1">
    <name type="scientific">Oryza brachyantha</name>
    <name type="common">malo sina</name>
    <dbReference type="NCBI Taxonomy" id="4533"/>
    <lineage>
        <taxon>Eukaryota</taxon>
        <taxon>Viridiplantae</taxon>
        <taxon>Streptophyta</taxon>
        <taxon>Embryophyta</taxon>
        <taxon>Tracheophyta</taxon>
        <taxon>Spermatophyta</taxon>
        <taxon>Magnoliopsida</taxon>
        <taxon>Liliopsida</taxon>
        <taxon>Poales</taxon>
        <taxon>Poaceae</taxon>
        <taxon>BOP clade</taxon>
        <taxon>Oryzoideae</taxon>
        <taxon>Oryzeae</taxon>
        <taxon>Oryzinae</taxon>
        <taxon>Oryza</taxon>
    </lineage>
</organism>
<dbReference type="Gramene" id="OB03G10430.1">
    <property type="protein sequence ID" value="OB03G10430.1"/>
    <property type="gene ID" value="OB03G10430"/>
</dbReference>
<dbReference type="AlphaFoldDB" id="J3LJ17"/>
<sequence>MEARGRARAFASSFLEASRTVSRFPSLSISIDCGFRFRFHASLCVCINNNNRPPECPALGVGGTTILARFQTKVYISIFCSADLFVLSFFKPMSTDYHSVC</sequence>
<name>J3LJ17_ORYBR</name>
<protein>
    <submittedName>
        <fullName evidence="1">Uncharacterized protein</fullName>
    </submittedName>
</protein>
<evidence type="ECO:0000313" key="1">
    <source>
        <dbReference type="EnsemblPlants" id="OB03G10430.1"/>
    </source>
</evidence>
<dbReference type="Proteomes" id="UP000006038">
    <property type="component" value="Chromosome 3"/>
</dbReference>
<reference evidence="1" key="1">
    <citation type="journal article" date="2013" name="Nat. Commun.">
        <title>Whole-genome sequencing of Oryza brachyantha reveals mechanisms underlying Oryza genome evolution.</title>
        <authorList>
            <person name="Chen J."/>
            <person name="Huang Q."/>
            <person name="Gao D."/>
            <person name="Wang J."/>
            <person name="Lang Y."/>
            <person name="Liu T."/>
            <person name="Li B."/>
            <person name="Bai Z."/>
            <person name="Luis Goicoechea J."/>
            <person name="Liang C."/>
            <person name="Chen C."/>
            <person name="Zhang W."/>
            <person name="Sun S."/>
            <person name="Liao Y."/>
            <person name="Zhang X."/>
            <person name="Yang L."/>
            <person name="Song C."/>
            <person name="Wang M."/>
            <person name="Shi J."/>
            <person name="Liu G."/>
            <person name="Liu J."/>
            <person name="Zhou H."/>
            <person name="Zhou W."/>
            <person name="Yu Q."/>
            <person name="An N."/>
            <person name="Chen Y."/>
            <person name="Cai Q."/>
            <person name="Wang B."/>
            <person name="Liu B."/>
            <person name="Min J."/>
            <person name="Huang Y."/>
            <person name="Wu H."/>
            <person name="Li Z."/>
            <person name="Zhang Y."/>
            <person name="Yin Y."/>
            <person name="Song W."/>
            <person name="Jiang J."/>
            <person name="Jackson S.A."/>
            <person name="Wing R.A."/>
            <person name="Wang J."/>
            <person name="Chen M."/>
        </authorList>
    </citation>
    <scope>NUCLEOTIDE SEQUENCE [LARGE SCALE GENOMIC DNA]</scope>
    <source>
        <strain evidence="1">cv. IRGC 101232</strain>
    </source>
</reference>
<accession>J3LJ17</accession>